<dbReference type="SUPFAM" id="SSF52922">
    <property type="entry name" value="TK C-terminal domain-like"/>
    <property type="match status" value="1"/>
</dbReference>
<dbReference type="SUPFAM" id="SSF52518">
    <property type="entry name" value="Thiamin diphosphate-binding fold (THDP-binding)"/>
    <property type="match status" value="1"/>
</dbReference>
<evidence type="ECO:0000313" key="5">
    <source>
        <dbReference type="EMBL" id="RUS57887.1"/>
    </source>
</evidence>
<gene>
    <name evidence="5" type="ORF">QI30_02955</name>
</gene>
<evidence type="ECO:0000313" key="6">
    <source>
        <dbReference type="Proteomes" id="UP000288623"/>
    </source>
</evidence>
<evidence type="ECO:0000256" key="1">
    <source>
        <dbReference type="ARBA" id="ARBA00001964"/>
    </source>
</evidence>
<dbReference type="InterPro" id="IPR009014">
    <property type="entry name" value="Transketo_C/PFOR_II"/>
</dbReference>
<protein>
    <submittedName>
        <fullName evidence="5">2-oxoisovalerate dehydrogenase</fullName>
    </submittedName>
</protein>
<evidence type="ECO:0000256" key="3">
    <source>
        <dbReference type="ARBA" id="ARBA00023052"/>
    </source>
</evidence>
<keyword evidence="3" id="KW-0786">Thiamine pyrophosphate</keyword>
<dbReference type="OrthoDB" id="9771835at2"/>
<dbReference type="InterPro" id="IPR005475">
    <property type="entry name" value="Transketolase-like_Pyr-bd"/>
</dbReference>
<dbReference type="SMART" id="SM00861">
    <property type="entry name" value="Transket_pyr"/>
    <property type="match status" value="1"/>
</dbReference>
<name>A0A433RX95_9BACL</name>
<reference evidence="5 6" key="1">
    <citation type="submission" date="2014-11" db="EMBL/GenBank/DDBJ databases">
        <title>Genome sequence and analysis of novel Kurthia sp.</title>
        <authorList>
            <person name="Lawson J.N."/>
            <person name="Gonzalez J.E."/>
            <person name="Rinauldi L."/>
            <person name="Xuan Z."/>
            <person name="Firman A."/>
            <person name="Shaddox L."/>
            <person name="Trudeau A."/>
            <person name="Shah S."/>
            <person name="Reiman D."/>
        </authorList>
    </citation>
    <scope>NUCLEOTIDE SEQUENCE [LARGE SCALE GENOMIC DNA]</scope>
    <source>
        <strain evidence="5 6">3B1D</strain>
    </source>
</reference>
<dbReference type="Gene3D" id="3.40.50.970">
    <property type="match status" value="1"/>
</dbReference>
<dbReference type="PANTHER" id="PTHR43257:SF2">
    <property type="entry name" value="PYRUVATE DEHYDROGENASE E1 COMPONENT SUBUNIT BETA"/>
    <property type="match status" value="1"/>
</dbReference>
<sequence length="325" mass="35561">MSEKTIVQAINEALFHAMEHEDVVLLGEDVATNGGVFRVTDGLKEKFGPMRVIDTPLAESGIIGTAVGMSVNGLRPIAEIQFFGFIYEAMDQMVSQATRMRYRSNGRFHSPIVVRSPYGAGVNTPELHADSIEAIFSHSPGMKIVMPSSPYDAKGLLLAAIEDPDPVLFLEPMSIYRSVREEVPDEAYTVPIGEAKIVQEGTDATIVTWGPPVVWLQQVVEDYAKQGVSIELIDLRTVAPLDIHTIVASVEKTERLCIVHEAVKTNGIGAEIAALVSERAIFSLVGPIKRVTGFDSPYPAGTIERDWMPNPSRVKIAIDELLTYE</sequence>
<comment type="cofactor">
    <cofactor evidence="1">
        <name>thiamine diphosphate</name>
        <dbReference type="ChEBI" id="CHEBI:58937"/>
    </cofactor>
</comment>
<accession>A0A433RX95</accession>
<evidence type="ECO:0000259" key="4">
    <source>
        <dbReference type="SMART" id="SM00861"/>
    </source>
</evidence>
<dbReference type="EMBL" id="JTFC01000009">
    <property type="protein sequence ID" value="RUS57887.1"/>
    <property type="molecule type" value="Genomic_DNA"/>
</dbReference>
<dbReference type="GO" id="GO:0016491">
    <property type="term" value="F:oxidoreductase activity"/>
    <property type="evidence" value="ECO:0007669"/>
    <property type="project" value="UniProtKB-KW"/>
</dbReference>
<evidence type="ECO:0000256" key="2">
    <source>
        <dbReference type="ARBA" id="ARBA00023002"/>
    </source>
</evidence>
<feature type="domain" description="Transketolase-like pyrimidine-binding" evidence="4">
    <location>
        <begin position="4"/>
        <end position="178"/>
    </location>
</feature>
<dbReference type="AlphaFoldDB" id="A0A433RX95"/>
<dbReference type="InterPro" id="IPR033248">
    <property type="entry name" value="Transketolase_C"/>
</dbReference>
<dbReference type="Pfam" id="PF02779">
    <property type="entry name" value="Transket_pyr"/>
    <property type="match status" value="1"/>
</dbReference>
<dbReference type="FunFam" id="3.40.50.920:FF:000001">
    <property type="entry name" value="Pyruvate dehydrogenase E1 beta subunit"/>
    <property type="match status" value="1"/>
</dbReference>
<keyword evidence="6" id="KW-1185">Reference proteome</keyword>
<dbReference type="FunFam" id="3.40.50.970:FF:000001">
    <property type="entry name" value="Pyruvate dehydrogenase E1 beta subunit"/>
    <property type="match status" value="1"/>
</dbReference>
<organism evidence="5 6">
    <name type="scientific">Candidatus Kurthia intestinigallinarum</name>
    <dbReference type="NCBI Taxonomy" id="1562256"/>
    <lineage>
        <taxon>Bacteria</taxon>
        <taxon>Bacillati</taxon>
        <taxon>Bacillota</taxon>
        <taxon>Bacilli</taxon>
        <taxon>Bacillales</taxon>
        <taxon>Caryophanaceae</taxon>
        <taxon>Kurthia</taxon>
    </lineage>
</organism>
<dbReference type="Proteomes" id="UP000288623">
    <property type="component" value="Unassembled WGS sequence"/>
</dbReference>
<dbReference type="Pfam" id="PF02780">
    <property type="entry name" value="Transketolase_C"/>
    <property type="match status" value="1"/>
</dbReference>
<dbReference type="RefSeq" id="WP_126989467.1">
    <property type="nucleotide sequence ID" value="NZ_JTFC01000009.1"/>
</dbReference>
<dbReference type="CDD" id="cd07036">
    <property type="entry name" value="TPP_PYR_E1-PDHc-beta_like"/>
    <property type="match status" value="1"/>
</dbReference>
<dbReference type="PANTHER" id="PTHR43257">
    <property type="entry name" value="PYRUVATE DEHYDROGENASE E1 COMPONENT BETA SUBUNIT"/>
    <property type="match status" value="1"/>
</dbReference>
<keyword evidence="2" id="KW-0560">Oxidoreductase</keyword>
<dbReference type="InterPro" id="IPR029061">
    <property type="entry name" value="THDP-binding"/>
</dbReference>
<dbReference type="Gene3D" id="3.40.50.920">
    <property type="match status" value="1"/>
</dbReference>
<comment type="caution">
    <text evidence="5">The sequence shown here is derived from an EMBL/GenBank/DDBJ whole genome shotgun (WGS) entry which is preliminary data.</text>
</comment>
<proteinExistence type="predicted"/>